<gene>
    <name evidence="2" type="ORF">RC083_06375</name>
</gene>
<dbReference type="RefSeq" id="WP_016708908.1">
    <property type="nucleotide sequence ID" value="NZ_JAVIFY010000003.1"/>
</dbReference>
<keyword evidence="1" id="KW-0472">Membrane</keyword>
<dbReference type="Proteomes" id="UP001226574">
    <property type="component" value="Unassembled WGS sequence"/>
</dbReference>
<proteinExistence type="predicted"/>
<keyword evidence="1" id="KW-0812">Transmembrane</keyword>
<reference evidence="2 3" key="1">
    <citation type="submission" date="2023-08" db="EMBL/GenBank/DDBJ databases">
        <title>Pseudoalteromonas haloplanktis LL1 genome.</title>
        <authorList>
            <person name="Wu S."/>
        </authorList>
    </citation>
    <scope>NUCLEOTIDE SEQUENCE [LARGE SCALE GENOMIC DNA]</scope>
    <source>
        <strain evidence="2 3">LL1</strain>
    </source>
</reference>
<evidence type="ECO:0000313" key="2">
    <source>
        <dbReference type="EMBL" id="MDQ9091217.1"/>
    </source>
</evidence>
<evidence type="ECO:0000256" key="1">
    <source>
        <dbReference type="SAM" id="Phobius"/>
    </source>
</evidence>
<protein>
    <submittedName>
        <fullName evidence="2">Pilus assembly PilX N-terminal domain-containing protein</fullName>
    </submittedName>
</protein>
<feature type="transmembrane region" description="Helical" evidence="1">
    <location>
        <begin position="12"/>
        <end position="33"/>
    </location>
</feature>
<sequence length="160" mass="16807">MAHLKLASKQQGVVLIVALIMVVAVTGIAVTLMSSSSVDMKITNAAFEREEAENALMGDVQQIIATEANKGGTSHFLYTRAQIPNGEIALAKVDETVSTMSNLNSGALDLPCPRKFNFTAGISCNMVQVNSTITYGSKSKHTITVTSGIAQEMASLNTGG</sequence>
<evidence type="ECO:0000313" key="3">
    <source>
        <dbReference type="Proteomes" id="UP001226574"/>
    </source>
</evidence>
<dbReference type="EMBL" id="JAVIFY010000003">
    <property type="protein sequence ID" value="MDQ9091217.1"/>
    <property type="molecule type" value="Genomic_DNA"/>
</dbReference>
<organism evidence="2 3">
    <name type="scientific">Pseudoalteromonas haloplanktis</name>
    <name type="common">Alteromonas haloplanktis</name>
    <dbReference type="NCBI Taxonomy" id="228"/>
    <lineage>
        <taxon>Bacteria</taxon>
        <taxon>Pseudomonadati</taxon>
        <taxon>Pseudomonadota</taxon>
        <taxon>Gammaproteobacteria</taxon>
        <taxon>Alteromonadales</taxon>
        <taxon>Pseudoalteromonadaceae</taxon>
        <taxon>Pseudoalteromonas</taxon>
    </lineage>
</organism>
<name>A0ABU1BAC2_PSEHA</name>
<accession>A0ABU1BAC2</accession>
<keyword evidence="1" id="KW-1133">Transmembrane helix</keyword>
<comment type="caution">
    <text evidence="2">The sequence shown here is derived from an EMBL/GenBank/DDBJ whole genome shotgun (WGS) entry which is preliminary data.</text>
</comment>
<keyword evidence="3" id="KW-1185">Reference proteome</keyword>